<feature type="compositionally biased region" description="Basic residues" evidence="1">
    <location>
        <begin position="30"/>
        <end position="69"/>
    </location>
</feature>
<name>A0A315VLB3_GAMAF</name>
<reference evidence="2 3" key="1">
    <citation type="journal article" date="2018" name="G3 (Bethesda)">
        <title>A High-Quality Reference Genome for the Invasive Mosquitofish Gambusia affinis Using a Chicago Library.</title>
        <authorList>
            <person name="Hoffberg S.L."/>
            <person name="Troendle N.J."/>
            <person name="Glenn T.C."/>
            <person name="Mahmud O."/>
            <person name="Louha S."/>
            <person name="Chalopin D."/>
            <person name="Bennetzen J.L."/>
            <person name="Mauricio R."/>
        </authorList>
    </citation>
    <scope>NUCLEOTIDE SEQUENCE [LARGE SCALE GENOMIC DNA]</scope>
    <source>
        <strain evidence="2">NE01/NJP1002.9</strain>
        <tissue evidence="2">Muscle</tissue>
    </source>
</reference>
<protein>
    <submittedName>
        <fullName evidence="2">Uncharacterized protein</fullName>
    </submittedName>
</protein>
<sequence length="103" mass="12233">MITSVRMTLMSVRRKTLSMRMTLCLILTSRRKRKEKTSAGRRGKRSYSRKRLSCQRKTVRMRRNGRRSRMIFGRVSCPMSDQDPKTRHLAASQIPLRRLNVQH</sequence>
<gene>
    <name evidence="2" type="ORF">CCH79_00016582</name>
</gene>
<proteinExistence type="predicted"/>
<feature type="region of interest" description="Disordered" evidence="1">
    <location>
        <begin position="30"/>
        <end position="103"/>
    </location>
</feature>
<organism evidence="2 3">
    <name type="scientific">Gambusia affinis</name>
    <name type="common">Western mosquitofish</name>
    <name type="synonym">Heterandria affinis</name>
    <dbReference type="NCBI Taxonomy" id="33528"/>
    <lineage>
        <taxon>Eukaryota</taxon>
        <taxon>Metazoa</taxon>
        <taxon>Chordata</taxon>
        <taxon>Craniata</taxon>
        <taxon>Vertebrata</taxon>
        <taxon>Euteleostomi</taxon>
        <taxon>Actinopterygii</taxon>
        <taxon>Neopterygii</taxon>
        <taxon>Teleostei</taxon>
        <taxon>Neoteleostei</taxon>
        <taxon>Acanthomorphata</taxon>
        <taxon>Ovalentaria</taxon>
        <taxon>Atherinomorphae</taxon>
        <taxon>Cyprinodontiformes</taxon>
        <taxon>Poeciliidae</taxon>
        <taxon>Poeciliinae</taxon>
        <taxon>Gambusia</taxon>
    </lineage>
</organism>
<evidence type="ECO:0000313" key="3">
    <source>
        <dbReference type="Proteomes" id="UP000250572"/>
    </source>
</evidence>
<evidence type="ECO:0000313" key="2">
    <source>
        <dbReference type="EMBL" id="PWA19945.1"/>
    </source>
</evidence>
<dbReference type="EMBL" id="NHOQ01002041">
    <property type="protein sequence ID" value="PWA19945.1"/>
    <property type="molecule type" value="Genomic_DNA"/>
</dbReference>
<evidence type="ECO:0000256" key="1">
    <source>
        <dbReference type="SAM" id="MobiDB-lite"/>
    </source>
</evidence>
<dbReference type="AlphaFoldDB" id="A0A315VLB3"/>
<keyword evidence="3" id="KW-1185">Reference proteome</keyword>
<dbReference type="Proteomes" id="UP000250572">
    <property type="component" value="Unassembled WGS sequence"/>
</dbReference>
<accession>A0A315VLB3</accession>
<comment type="caution">
    <text evidence="2">The sequence shown here is derived from an EMBL/GenBank/DDBJ whole genome shotgun (WGS) entry which is preliminary data.</text>
</comment>